<proteinExistence type="inferred from homology"/>
<comment type="pathway">
    <text evidence="1 6">Pyrimidine metabolism; UMP biosynthesis via de novo pathway; UMP from orotate: step 1/2.</text>
</comment>
<dbReference type="Gene3D" id="3.40.50.2020">
    <property type="match status" value="1"/>
</dbReference>
<feature type="binding site" evidence="6">
    <location>
        <position position="100"/>
    </location>
    <ligand>
        <name>5-phospho-alpha-D-ribose 1-diphosphate</name>
        <dbReference type="ChEBI" id="CHEBI:58017"/>
        <note>ligand shared between dimeric partners</note>
    </ligand>
</feature>
<dbReference type="GO" id="GO:0044205">
    <property type="term" value="P:'de novo' UMP biosynthetic process"/>
    <property type="evidence" value="ECO:0007669"/>
    <property type="project" value="UniProtKB-UniRule"/>
</dbReference>
<dbReference type="PANTHER" id="PTHR19278">
    <property type="entry name" value="OROTATE PHOSPHORIBOSYLTRANSFERASE"/>
    <property type="match status" value="1"/>
</dbReference>
<feature type="binding site" evidence="6">
    <location>
        <position position="104"/>
    </location>
    <ligand>
        <name>5-phospho-alpha-D-ribose 1-diphosphate</name>
        <dbReference type="ChEBI" id="CHEBI:58017"/>
        <note>ligand shared between dimeric partners</note>
    </ligand>
</feature>
<evidence type="ECO:0000256" key="6">
    <source>
        <dbReference type="HAMAP-Rule" id="MF_01208"/>
    </source>
</evidence>
<evidence type="ECO:0000259" key="7">
    <source>
        <dbReference type="Pfam" id="PF00156"/>
    </source>
</evidence>
<keyword evidence="4 6" id="KW-0808">Transferase</keyword>
<dbReference type="OrthoDB" id="9803963at2"/>
<feature type="binding site" description="in other chain" evidence="6">
    <location>
        <position position="32"/>
    </location>
    <ligand>
        <name>5-phospho-alpha-D-ribose 1-diphosphate</name>
        <dbReference type="ChEBI" id="CHEBI:58017"/>
        <note>ligand shared between dimeric partners</note>
    </ligand>
</feature>
<evidence type="ECO:0000256" key="3">
    <source>
        <dbReference type="ARBA" id="ARBA00022676"/>
    </source>
</evidence>
<comment type="subunit">
    <text evidence="6">Homodimer.</text>
</comment>
<accession>A0A6L6YJ01</accession>
<dbReference type="AlphaFoldDB" id="A0A6L6YJ01"/>
<gene>
    <name evidence="6" type="primary">pyrE</name>
    <name evidence="8" type="ORF">E5987_10490</name>
</gene>
<evidence type="ECO:0000256" key="5">
    <source>
        <dbReference type="ARBA" id="ARBA00022975"/>
    </source>
</evidence>
<dbReference type="GO" id="GO:0000287">
    <property type="term" value="F:magnesium ion binding"/>
    <property type="evidence" value="ECO:0007669"/>
    <property type="project" value="UniProtKB-UniRule"/>
</dbReference>
<comment type="caution">
    <text evidence="8">The sequence shown here is derived from an EMBL/GenBank/DDBJ whole genome shotgun (WGS) entry which is preliminary data.</text>
</comment>
<dbReference type="UniPathway" id="UPA00070">
    <property type="reaction ID" value="UER00119"/>
</dbReference>
<organism evidence="8 9">
    <name type="scientific">Parasutterella muris</name>
    <dbReference type="NCBI Taxonomy" id="2565572"/>
    <lineage>
        <taxon>Bacteria</taxon>
        <taxon>Pseudomonadati</taxon>
        <taxon>Pseudomonadota</taxon>
        <taxon>Betaproteobacteria</taxon>
        <taxon>Burkholderiales</taxon>
        <taxon>Sutterellaceae</taxon>
        <taxon>Parasutterella</taxon>
    </lineage>
</organism>
<feature type="binding site" evidence="6">
    <location>
        <position position="130"/>
    </location>
    <ligand>
        <name>orotate</name>
        <dbReference type="ChEBI" id="CHEBI:30839"/>
    </ligand>
</feature>
<evidence type="ECO:0000256" key="2">
    <source>
        <dbReference type="ARBA" id="ARBA00011971"/>
    </source>
</evidence>
<dbReference type="RefSeq" id="WP_160336035.1">
    <property type="nucleotide sequence ID" value="NZ_WSRP01000038.1"/>
</dbReference>
<dbReference type="CDD" id="cd06223">
    <property type="entry name" value="PRTases_typeI"/>
    <property type="match status" value="1"/>
</dbReference>
<comment type="caution">
    <text evidence="6">Lacks conserved residue(s) required for the propagation of feature annotation.</text>
</comment>
<dbReference type="GO" id="GO:0019856">
    <property type="term" value="P:pyrimidine nucleobase biosynthetic process"/>
    <property type="evidence" value="ECO:0007669"/>
    <property type="project" value="TreeGrafter"/>
</dbReference>
<dbReference type="HAMAP" id="MF_01208">
    <property type="entry name" value="PyrE"/>
    <property type="match status" value="1"/>
</dbReference>
<dbReference type="Pfam" id="PF00156">
    <property type="entry name" value="Pribosyltran"/>
    <property type="match status" value="1"/>
</dbReference>
<sequence>MPTSFLAQDIMAEHLLSHNAIVFLKDKPMRLRSGLVTPIYVDNRTLPSYPEAWRDIIETMASRIVELKMPFDMIAGVEDAGTAHGGALAYRLSVPFITVRKVAKSYGDKTRIDGENVKGKRVLIIEDHLSTGLSLLDAAKALREQGAIVTHCFAITNFDMPETAKLFDKNGIQAFQLLPFAAIVEKAVSMELISEKEKEDIESWLDTPWSWASQRGLLAQSTEN</sequence>
<dbReference type="PANTHER" id="PTHR19278:SF9">
    <property type="entry name" value="URIDINE 5'-MONOPHOSPHATE SYNTHASE"/>
    <property type="match status" value="1"/>
</dbReference>
<feature type="binding site" description="in other chain" evidence="6">
    <location>
        <position position="101"/>
    </location>
    <ligand>
        <name>5-phospho-alpha-D-ribose 1-diphosphate</name>
        <dbReference type="ChEBI" id="CHEBI:58017"/>
        <note>ligand shared between dimeric partners</note>
    </ligand>
</feature>
<comment type="cofactor">
    <cofactor evidence="6">
        <name>Mg(2+)</name>
        <dbReference type="ChEBI" id="CHEBI:18420"/>
    </cofactor>
</comment>
<dbReference type="Proteomes" id="UP000472580">
    <property type="component" value="Unassembled WGS sequence"/>
</dbReference>
<feature type="domain" description="Phosphoribosyltransferase" evidence="7">
    <location>
        <begin position="55"/>
        <end position="153"/>
    </location>
</feature>
<evidence type="ECO:0000313" key="8">
    <source>
        <dbReference type="EMBL" id="MVX57617.1"/>
    </source>
</evidence>
<comment type="similarity">
    <text evidence="6">Belongs to the purine/pyrimidine phosphoribosyltransferase family. PyrE subfamily.</text>
</comment>
<feature type="binding site" description="in other chain" evidence="6">
    <location>
        <begin position="126"/>
        <end position="134"/>
    </location>
    <ligand>
        <name>5-phospho-alpha-D-ribose 1-diphosphate</name>
        <dbReference type="ChEBI" id="CHEBI:58017"/>
        <note>ligand shared between dimeric partners</note>
    </ligand>
</feature>
<protein>
    <recommendedName>
        <fullName evidence="2 6">Orotate phosphoribosyltransferase</fullName>
        <shortName evidence="6">OPRT</shortName>
        <shortName evidence="6">OPRTase</shortName>
        <ecNumber evidence="2 6">2.4.2.10</ecNumber>
    </recommendedName>
</protein>
<reference evidence="8 9" key="1">
    <citation type="submission" date="2019-12" db="EMBL/GenBank/DDBJ databases">
        <title>Microbes associate with the intestines of laboratory mice.</title>
        <authorList>
            <person name="Navarre W."/>
            <person name="Wong E."/>
        </authorList>
    </citation>
    <scope>NUCLEOTIDE SEQUENCE [LARGE SCALE GENOMIC DNA]</scope>
    <source>
        <strain evidence="8 9">NM82_D38</strain>
    </source>
</reference>
<keyword evidence="6" id="KW-0460">Magnesium</keyword>
<keyword evidence="5 6" id="KW-0665">Pyrimidine biosynthesis</keyword>
<comment type="catalytic activity">
    <reaction evidence="6">
        <text>orotidine 5'-phosphate + diphosphate = orotate + 5-phospho-alpha-D-ribose 1-diphosphate</text>
        <dbReference type="Rhea" id="RHEA:10380"/>
        <dbReference type="ChEBI" id="CHEBI:30839"/>
        <dbReference type="ChEBI" id="CHEBI:33019"/>
        <dbReference type="ChEBI" id="CHEBI:57538"/>
        <dbReference type="ChEBI" id="CHEBI:58017"/>
        <dbReference type="EC" id="2.4.2.10"/>
    </reaction>
</comment>
<dbReference type="EC" id="2.4.2.10" evidence="2 6"/>
<name>A0A6L6YJ01_9BURK</name>
<evidence type="ECO:0000256" key="4">
    <source>
        <dbReference type="ARBA" id="ARBA00022679"/>
    </source>
</evidence>
<dbReference type="SUPFAM" id="SSF53271">
    <property type="entry name" value="PRTase-like"/>
    <property type="match status" value="1"/>
</dbReference>
<dbReference type="GO" id="GO:0004588">
    <property type="term" value="F:orotate phosphoribosyltransferase activity"/>
    <property type="evidence" value="ECO:0007669"/>
    <property type="project" value="UniProtKB-UniRule"/>
</dbReference>
<dbReference type="InterPro" id="IPR000836">
    <property type="entry name" value="PRTase_dom"/>
</dbReference>
<dbReference type="EMBL" id="WSRP01000038">
    <property type="protein sequence ID" value="MVX57617.1"/>
    <property type="molecule type" value="Genomic_DNA"/>
</dbReference>
<comment type="function">
    <text evidence="6">Catalyzes the transfer of a ribosyl phosphate group from 5-phosphoribose 1-diphosphate to orotate, leading to the formation of orotidine monophosphate (OMP).</text>
</comment>
<keyword evidence="3 6" id="KW-0328">Glycosyltransferase</keyword>
<evidence type="ECO:0000313" key="9">
    <source>
        <dbReference type="Proteomes" id="UP000472580"/>
    </source>
</evidence>
<dbReference type="InterPro" id="IPR023031">
    <property type="entry name" value="OPRT"/>
</dbReference>
<evidence type="ECO:0000256" key="1">
    <source>
        <dbReference type="ARBA" id="ARBA00004889"/>
    </source>
</evidence>
<dbReference type="InterPro" id="IPR029057">
    <property type="entry name" value="PRTase-like"/>
</dbReference>
<keyword evidence="9" id="KW-1185">Reference proteome</keyword>